<name>A0AAJ0DBX7_9PEZI</name>
<evidence type="ECO:0000259" key="3">
    <source>
        <dbReference type="Pfam" id="PF00004"/>
    </source>
</evidence>
<evidence type="ECO:0000256" key="2">
    <source>
        <dbReference type="ARBA" id="ARBA00022840"/>
    </source>
</evidence>
<gene>
    <name evidence="4" type="ORF">LTR09_011324</name>
</gene>
<dbReference type="PANTHER" id="PTHR23073">
    <property type="entry name" value="26S PROTEASOME REGULATORY SUBUNIT"/>
    <property type="match status" value="1"/>
</dbReference>
<dbReference type="Pfam" id="PF00004">
    <property type="entry name" value="AAA"/>
    <property type="match status" value="1"/>
</dbReference>
<dbReference type="EMBL" id="JAWDJX010000065">
    <property type="protein sequence ID" value="KAK3047224.1"/>
    <property type="molecule type" value="Genomic_DNA"/>
</dbReference>
<dbReference type="CDD" id="cd19481">
    <property type="entry name" value="RecA-like_protease"/>
    <property type="match status" value="1"/>
</dbReference>
<evidence type="ECO:0000313" key="4">
    <source>
        <dbReference type="EMBL" id="KAK3047224.1"/>
    </source>
</evidence>
<reference evidence="4" key="1">
    <citation type="submission" date="2023-04" db="EMBL/GenBank/DDBJ databases">
        <title>Black Yeasts Isolated from many extreme environments.</title>
        <authorList>
            <person name="Coleine C."/>
            <person name="Stajich J.E."/>
            <person name="Selbmann L."/>
        </authorList>
    </citation>
    <scope>NUCLEOTIDE SEQUENCE</scope>
    <source>
        <strain evidence="4">CCFEE 5312</strain>
    </source>
</reference>
<proteinExistence type="predicted"/>
<dbReference type="InterPro" id="IPR027417">
    <property type="entry name" value="P-loop_NTPase"/>
</dbReference>
<organism evidence="4 5">
    <name type="scientific">Extremus antarcticus</name>
    <dbReference type="NCBI Taxonomy" id="702011"/>
    <lineage>
        <taxon>Eukaryota</taxon>
        <taxon>Fungi</taxon>
        <taxon>Dikarya</taxon>
        <taxon>Ascomycota</taxon>
        <taxon>Pezizomycotina</taxon>
        <taxon>Dothideomycetes</taxon>
        <taxon>Dothideomycetidae</taxon>
        <taxon>Mycosphaerellales</taxon>
        <taxon>Extremaceae</taxon>
        <taxon>Extremus</taxon>
    </lineage>
</organism>
<feature type="domain" description="ATPase AAA-type core" evidence="3">
    <location>
        <begin position="225"/>
        <end position="349"/>
    </location>
</feature>
<keyword evidence="1" id="KW-0547">Nucleotide-binding</keyword>
<dbReference type="InterPro" id="IPR050221">
    <property type="entry name" value="26S_Proteasome_ATPase"/>
</dbReference>
<dbReference type="SUPFAM" id="SSF52540">
    <property type="entry name" value="P-loop containing nucleoside triphosphate hydrolases"/>
    <property type="match status" value="1"/>
</dbReference>
<dbReference type="GO" id="GO:0005524">
    <property type="term" value="F:ATP binding"/>
    <property type="evidence" value="ECO:0007669"/>
    <property type="project" value="UniProtKB-KW"/>
</dbReference>
<evidence type="ECO:0000256" key="1">
    <source>
        <dbReference type="ARBA" id="ARBA00022741"/>
    </source>
</evidence>
<dbReference type="Proteomes" id="UP001271007">
    <property type="component" value="Unassembled WGS sequence"/>
</dbReference>
<dbReference type="InterPro" id="IPR003959">
    <property type="entry name" value="ATPase_AAA_core"/>
</dbReference>
<dbReference type="Gene3D" id="3.40.50.300">
    <property type="entry name" value="P-loop containing nucleotide triphosphate hydrolases"/>
    <property type="match status" value="1"/>
</dbReference>
<evidence type="ECO:0000313" key="5">
    <source>
        <dbReference type="Proteomes" id="UP001271007"/>
    </source>
</evidence>
<comment type="caution">
    <text evidence="4">The sequence shown here is derived from an EMBL/GenBank/DDBJ whole genome shotgun (WGS) entry which is preliminary data.</text>
</comment>
<keyword evidence="2" id="KW-0067">ATP-binding</keyword>
<protein>
    <recommendedName>
        <fullName evidence="3">ATPase AAA-type core domain-containing protein</fullName>
    </recommendedName>
</protein>
<accession>A0AAJ0DBX7</accession>
<dbReference type="GO" id="GO:0016887">
    <property type="term" value="F:ATP hydrolysis activity"/>
    <property type="evidence" value="ECO:0007669"/>
    <property type="project" value="InterPro"/>
</dbReference>
<dbReference type="AlphaFoldDB" id="A0AAJ0DBX7"/>
<keyword evidence="5" id="KW-1185">Reference proteome</keyword>
<sequence>MASSFEPFSFIERPEQSISRPGPHHLFDDVVELNSAKTADHDLQYIVALREANPGMIVTAIPASNVSLRTFAAAGFASCEVDLKTDSYASWRGYVPPRTRSETGALGEAVSFAKYHYKWNNEDFIFYSVSGYLQYVLKECRDGEHVLGPSKITDQLIKAIGDWMTSILDIVWVYSRTLYDGVMKSSWDNVILDEDMKKELTAVANKFFSSKAVYEDLGVPWKRGLMFYGPPGNGKTISIRALMHELYIRKDKNGDPKPIPTLYVKSAPYTWDIGQVFSFARRQAPCMLVLEDVETIVTPATRSYFFNEMDGLANNDGLFVVASTNYLEKLDPGLTKRPSRFDRKYKFPLPNEHERTLYCDYWRKKRVSKSISFPKKLAPAMAHITVGFSFAFLQECFVATLLVLAREQDDDAASRPYDDSNDDLDDYRLWVVFKREADILRKEIDSQAKTGQSQLAAWCKPGSESSGDDFALTASMKATSVRDRHCGCCRCRGEEATPFALASSRPIMRDELLPELPWYAQKQREFTATAFEMK</sequence>